<gene>
    <name evidence="2" type="ORF">FPB0191_00806</name>
</gene>
<dbReference type="Proteomes" id="UP000030901">
    <property type="component" value="Chromosome"/>
</dbReference>
<dbReference type="EMBL" id="CP009056">
    <property type="protein sequence ID" value="AJA44632.1"/>
    <property type="molecule type" value="Genomic_DNA"/>
</dbReference>
<feature type="chain" id="PRO_5002046660" description="Lipoprotein" evidence="1">
    <location>
        <begin position="22"/>
        <end position="227"/>
    </location>
</feature>
<accession>A0A0A7S197</accession>
<dbReference type="OrthoDB" id="1419830at2"/>
<dbReference type="KEGG" id="fpp:FPB0191_00806"/>
<evidence type="ECO:0000256" key="1">
    <source>
        <dbReference type="SAM" id="SignalP"/>
    </source>
</evidence>
<dbReference type="RefSeq" id="WP_039104204.1">
    <property type="nucleotide sequence ID" value="NZ_CP009056.1"/>
</dbReference>
<feature type="signal peptide" evidence="1">
    <location>
        <begin position="1"/>
        <end position="21"/>
    </location>
</feature>
<evidence type="ECO:0000313" key="2">
    <source>
        <dbReference type="EMBL" id="AJA44632.1"/>
    </source>
</evidence>
<dbReference type="HOGENOM" id="CLU_106292_0_0_6"/>
<proteinExistence type="predicted"/>
<keyword evidence="1" id="KW-0732">Signal</keyword>
<reference evidence="2 3" key="1">
    <citation type="journal article" date="2014" name="Appl. Environ. Microbiol.">
        <title>Gut symbionts from distinct hosts exhibit genotoxic activity via divergent colibactin biosynthetic pathways.</title>
        <authorList>
            <person name="Engel P."/>
            <person name="Vizcaino M.I."/>
            <person name="Crawford J.M."/>
        </authorList>
    </citation>
    <scope>NUCLEOTIDE SEQUENCE [LARGE SCALE GENOMIC DNA]</scope>
    <source>
        <strain evidence="2 3">PEB0191</strain>
    </source>
</reference>
<keyword evidence="3" id="KW-1185">Reference proteome</keyword>
<dbReference type="AlphaFoldDB" id="A0A0A7S197"/>
<dbReference type="STRING" id="1267021.FPB0191_00806"/>
<evidence type="ECO:0008006" key="4">
    <source>
        <dbReference type="Google" id="ProtNLM"/>
    </source>
</evidence>
<organism evidence="2 3">
    <name type="scientific">Frischella perrara</name>
    <dbReference type="NCBI Taxonomy" id="1267021"/>
    <lineage>
        <taxon>Bacteria</taxon>
        <taxon>Pseudomonadati</taxon>
        <taxon>Pseudomonadota</taxon>
        <taxon>Gammaproteobacteria</taxon>
        <taxon>Orbales</taxon>
        <taxon>Orbaceae</taxon>
        <taxon>Frischella</taxon>
    </lineage>
</organism>
<name>A0A0A7S197_FRIPE</name>
<dbReference type="PROSITE" id="PS51257">
    <property type="entry name" value="PROKAR_LIPOPROTEIN"/>
    <property type="match status" value="1"/>
</dbReference>
<sequence>MKRIILLSLFGLVLSACNTMKYNYVAETKQISYPDLNVVTKTFIGDDMVRQGTAALKDVIHFPQTTVVSRGVDFTIPAGEYSKVGEDQKYLFFGLNELNSGLTVRKSTFADIPAGIRTNKKDNELCIVTISGGSLCNSDASFFYQKKNVTYQNSFQQILIYNGKVGNKINIGYKEFNNDFVRPAFSNNVEYDLSESKTIRYKGAELEIIKATNQFIEYKVYSNFNLR</sequence>
<protein>
    <recommendedName>
        <fullName evidence="4">Lipoprotein</fullName>
    </recommendedName>
</protein>
<evidence type="ECO:0000313" key="3">
    <source>
        <dbReference type="Proteomes" id="UP000030901"/>
    </source>
</evidence>